<protein>
    <submittedName>
        <fullName evidence="3">Alpha/beta-hydrolase</fullName>
    </submittedName>
</protein>
<dbReference type="Proteomes" id="UP000799772">
    <property type="component" value="Unassembled WGS sequence"/>
</dbReference>
<dbReference type="InterPro" id="IPR000073">
    <property type="entry name" value="AB_hydrolase_1"/>
</dbReference>
<dbReference type="SUPFAM" id="SSF53474">
    <property type="entry name" value="alpha/beta-Hydrolases"/>
    <property type="match status" value="1"/>
</dbReference>
<keyword evidence="1" id="KW-0732">Signal</keyword>
<dbReference type="InterPro" id="IPR029058">
    <property type="entry name" value="AB_hydrolase_fold"/>
</dbReference>
<evidence type="ECO:0000259" key="2">
    <source>
        <dbReference type="Pfam" id="PF12697"/>
    </source>
</evidence>
<evidence type="ECO:0000313" key="3">
    <source>
        <dbReference type="EMBL" id="KAF2099338.1"/>
    </source>
</evidence>
<dbReference type="OrthoDB" id="9978720at2759"/>
<keyword evidence="4" id="KW-1185">Reference proteome</keyword>
<dbReference type="PANTHER" id="PTHR43194:SF4">
    <property type="entry name" value="AB HYDROLASE-1 DOMAIN-CONTAINING PROTEIN"/>
    <property type="match status" value="1"/>
</dbReference>
<feature type="chain" id="PRO_5040239303" evidence="1">
    <location>
        <begin position="22"/>
        <end position="387"/>
    </location>
</feature>
<dbReference type="Pfam" id="PF12697">
    <property type="entry name" value="Abhydrolase_6"/>
    <property type="match status" value="1"/>
</dbReference>
<organism evidence="3 4">
    <name type="scientific">Rhizodiscina lignyota</name>
    <dbReference type="NCBI Taxonomy" id="1504668"/>
    <lineage>
        <taxon>Eukaryota</taxon>
        <taxon>Fungi</taxon>
        <taxon>Dikarya</taxon>
        <taxon>Ascomycota</taxon>
        <taxon>Pezizomycotina</taxon>
        <taxon>Dothideomycetes</taxon>
        <taxon>Pleosporomycetidae</taxon>
        <taxon>Aulographales</taxon>
        <taxon>Rhizodiscinaceae</taxon>
        <taxon>Rhizodiscina</taxon>
    </lineage>
</organism>
<evidence type="ECO:0000256" key="1">
    <source>
        <dbReference type="SAM" id="SignalP"/>
    </source>
</evidence>
<evidence type="ECO:0000313" key="4">
    <source>
        <dbReference type="Proteomes" id="UP000799772"/>
    </source>
</evidence>
<dbReference type="AlphaFoldDB" id="A0A9P4IHE4"/>
<dbReference type="EMBL" id="ML978125">
    <property type="protein sequence ID" value="KAF2099338.1"/>
    <property type="molecule type" value="Genomic_DNA"/>
</dbReference>
<dbReference type="CDD" id="cd12809">
    <property type="entry name" value="Esterase_713_like-2"/>
    <property type="match status" value="1"/>
</dbReference>
<proteinExistence type="predicted"/>
<dbReference type="Gene3D" id="3.40.50.1820">
    <property type="entry name" value="alpha/beta hydrolase"/>
    <property type="match status" value="1"/>
</dbReference>
<dbReference type="PANTHER" id="PTHR43194">
    <property type="entry name" value="HYDROLASE ALPHA/BETA FOLD FAMILY"/>
    <property type="match status" value="1"/>
</dbReference>
<feature type="domain" description="AB hydrolase-1" evidence="2">
    <location>
        <begin position="86"/>
        <end position="376"/>
    </location>
</feature>
<dbReference type="InterPro" id="IPR050228">
    <property type="entry name" value="Carboxylesterase_BioH"/>
</dbReference>
<comment type="caution">
    <text evidence="3">The sequence shown here is derived from an EMBL/GenBank/DDBJ whole genome shotgun (WGS) entry which is preliminary data.</text>
</comment>
<gene>
    <name evidence="3" type="ORF">NA57DRAFT_55309</name>
</gene>
<name>A0A9P4IHE4_9PEZI</name>
<accession>A0A9P4IHE4</accession>
<sequence length="387" mass="43107">MAIQKLLLALACVIQPIISHAIPSQEKRYGPADAISTVELPYIREYFYSGGKYADDGSGEGTHIFKEQMYVEQLTPRTGTIKKYPVVLIHGAAQSGTNWLNKPDGGRGWASAFLEQGYTVYIVDQTLRGRSPWQPDNGTMITISAEQAEKQFTAVQDYNLWPQAKFHTQWPGSGRIGDPIFDTFYATQMQYLNQTPYQQSTIQNAGAALLDRIGKPVILFGHSQAGPYPLLIADKRPHLVRAIVGLEPSGPPFKDAIFDTNPARVWGVSDIPFTYDPPITDPSQLVKVEHPAPSSDFVPCILQAESPPPRKLINLVDIPIIVLTTQASYHSTYDYCTVEYWKQAGIKDVTHLELAKVGIKGNAHMVFMEKNSDVVQAEIERRISKFE</sequence>
<reference evidence="3" key="1">
    <citation type="journal article" date="2020" name="Stud. Mycol.">
        <title>101 Dothideomycetes genomes: a test case for predicting lifestyles and emergence of pathogens.</title>
        <authorList>
            <person name="Haridas S."/>
            <person name="Albert R."/>
            <person name="Binder M."/>
            <person name="Bloem J."/>
            <person name="Labutti K."/>
            <person name="Salamov A."/>
            <person name="Andreopoulos B."/>
            <person name="Baker S."/>
            <person name="Barry K."/>
            <person name="Bills G."/>
            <person name="Bluhm B."/>
            <person name="Cannon C."/>
            <person name="Castanera R."/>
            <person name="Culley D."/>
            <person name="Daum C."/>
            <person name="Ezra D."/>
            <person name="Gonzalez J."/>
            <person name="Henrissat B."/>
            <person name="Kuo A."/>
            <person name="Liang C."/>
            <person name="Lipzen A."/>
            <person name="Lutzoni F."/>
            <person name="Magnuson J."/>
            <person name="Mondo S."/>
            <person name="Nolan M."/>
            <person name="Ohm R."/>
            <person name="Pangilinan J."/>
            <person name="Park H.-J."/>
            <person name="Ramirez L."/>
            <person name="Alfaro M."/>
            <person name="Sun H."/>
            <person name="Tritt A."/>
            <person name="Yoshinaga Y."/>
            <person name="Zwiers L.-H."/>
            <person name="Turgeon B."/>
            <person name="Goodwin S."/>
            <person name="Spatafora J."/>
            <person name="Crous P."/>
            <person name="Grigoriev I."/>
        </authorList>
    </citation>
    <scope>NUCLEOTIDE SEQUENCE</scope>
    <source>
        <strain evidence="3">CBS 133067</strain>
    </source>
</reference>
<feature type="signal peptide" evidence="1">
    <location>
        <begin position="1"/>
        <end position="21"/>
    </location>
</feature>